<evidence type="ECO:0000256" key="3">
    <source>
        <dbReference type="SAM" id="SignalP"/>
    </source>
</evidence>
<dbReference type="Pfam" id="PF18885">
    <property type="entry name" value="DUF5648"/>
    <property type="match status" value="1"/>
</dbReference>
<dbReference type="InterPro" id="IPR002053">
    <property type="entry name" value="Glyco_hydro_25"/>
</dbReference>
<dbReference type="GO" id="GO:0016998">
    <property type="term" value="P:cell wall macromolecule catabolic process"/>
    <property type="evidence" value="ECO:0007669"/>
    <property type="project" value="InterPro"/>
</dbReference>
<feature type="domain" description="Ricin B lectin" evidence="4">
    <location>
        <begin position="572"/>
        <end position="710"/>
    </location>
</feature>
<evidence type="ECO:0000313" key="6">
    <source>
        <dbReference type="Proteomes" id="UP000532194"/>
    </source>
</evidence>
<evidence type="ECO:0000256" key="1">
    <source>
        <dbReference type="ARBA" id="ARBA00010646"/>
    </source>
</evidence>
<proteinExistence type="inferred from homology"/>
<dbReference type="PANTHER" id="PTHR34135:SF2">
    <property type="entry name" value="LYSOZYME"/>
    <property type="match status" value="1"/>
</dbReference>
<dbReference type="SMART" id="SM00458">
    <property type="entry name" value="RICIN"/>
    <property type="match status" value="2"/>
</dbReference>
<keyword evidence="3" id="KW-0732">Signal</keyword>
<dbReference type="GO" id="GO:0003796">
    <property type="term" value="F:lysozyme activity"/>
    <property type="evidence" value="ECO:0007669"/>
    <property type="project" value="InterPro"/>
</dbReference>
<organism evidence="5 6">
    <name type="scientific">Bifidobacterium oedipodis</name>
    <dbReference type="NCBI Taxonomy" id="2675322"/>
    <lineage>
        <taxon>Bacteria</taxon>
        <taxon>Bacillati</taxon>
        <taxon>Actinomycetota</taxon>
        <taxon>Actinomycetes</taxon>
        <taxon>Bifidobacteriales</taxon>
        <taxon>Bifidobacteriaceae</taxon>
        <taxon>Bifidobacterium</taxon>
    </lineage>
</organism>
<comment type="caution">
    <text evidence="5">The sequence shown here is derived from an EMBL/GenBank/DDBJ whole genome shotgun (WGS) entry which is preliminary data.</text>
</comment>
<feature type="chain" id="PRO_5030861366" evidence="3">
    <location>
        <begin position="32"/>
        <end position="857"/>
    </location>
</feature>
<keyword evidence="6" id="KW-1185">Reference proteome</keyword>
<dbReference type="SUPFAM" id="SSF50370">
    <property type="entry name" value="Ricin B-like lectins"/>
    <property type="match status" value="2"/>
</dbReference>
<dbReference type="GO" id="GO:0016052">
    <property type="term" value="P:carbohydrate catabolic process"/>
    <property type="evidence" value="ECO:0007669"/>
    <property type="project" value="TreeGrafter"/>
</dbReference>
<dbReference type="Gene3D" id="3.20.20.80">
    <property type="entry name" value="Glycosidases"/>
    <property type="match status" value="1"/>
</dbReference>
<dbReference type="PROSITE" id="PS50231">
    <property type="entry name" value="RICIN_B_LECTIN"/>
    <property type="match status" value="2"/>
</dbReference>
<dbReference type="InterPro" id="IPR043708">
    <property type="entry name" value="DUF5648"/>
</dbReference>
<dbReference type="CDD" id="cd00161">
    <property type="entry name" value="beta-trefoil_Ricin-like"/>
    <property type="match status" value="2"/>
</dbReference>
<sequence>MKNLPHVRGGMSVAAAIISTAMLVSVSVAPAQGLTDVNLDSNPFSAGTTTVSDQTDADSMPDNPNAELPDKVSKSIDDNDTVVSEQYVLTEDGDLKNIETGKTVTDPKLVGTKDTQPDPLAKTDGDSFIPVQVSEVREKIDEVKDSAKENSTNPASARSSEASKSKVRLAALPNSDYGTSWGTYNGTSAFFDANGDMFVQNARGVIDVSEHNGTIDWQAAKQGGVEGAIIRLGYGIGNVDAQAARNISECLRRGIPFGVYWYSYAYNAAFAAEEAESLADTLASFGVKASDIAYPIYYDLEAWTWTGYQHPTEPAVYNDIVDTWYQHMKNRGLSSLGVYSYTSYLYGPLNSSDIHAKTSWVAQYGPTMNYVDWTVRGRGWQYTSQGHVAGVSGSVDLNAFGSTDGSSMGGTAPAINVANMAAVTIPNGEYYINSYPRASASVDIPSASTANSTATQIWQYGTEAAQRFRFTRHSDGSYSIVNVHSGKALDVRYGSAKAGAVVQQYDANDSTAQRWFIRDNGLGYYLQSALGNLVLDLQNGSTANGTSVRLWTPNGTDAQQWLLASAVNVPTNKQVRLASAKDTKYVIDVPGASTANFTALNLYQSNGSVAQRFVFTKVGNGLYEIQNVNSGKNIDVYNGRTVSGAVVQQYQDNDTQAQRWLVRDAGNGNVTLLNSKSNKALDVQYGTMGNGTPLWIYDSNGSEAQQWKIIAESGSNTVIRKTDVYRLYNPWNGDHMLTASATEYDGMKKIGWRDEGVSFRASNESSNGMAPIYRLYNRYSGDHLFTPDQAEATAAKNAGWTDEGVAFYVPTTGGNKPVYRVYNAKASKHHLTPSTEERDSLLKSGWVSEGTAFTAFN</sequence>
<gene>
    <name evidence="5" type="ORF">G1C95_2181</name>
</gene>
<feature type="region of interest" description="Disordered" evidence="2">
    <location>
        <begin position="38"/>
        <end position="74"/>
    </location>
</feature>
<name>A0A7Y0ES52_9BIFI</name>
<feature type="signal peptide" evidence="3">
    <location>
        <begin position="1"/>
        <end position="31"/>
    </location>
</feature>
<dbReference type="SUPFAM" id="SSF51445">
    <property type="entry name" value="(Trans)glycosidases"/>
    <property type="match status" value="1"/>
</dbReference>
<feature type="region of interest" description="Disordered" evidence="2">
    <location>
        <begin position="107"/>
        <end position="126"/>
    </location>
</feature>
<evidence type="ECO:0000256" key="2">
    <source>
        <dbReference type="SAM" id="MobiDB-lite"/>
    </source>
</evidence>
<feature type="domain" description="Ricin B lectin" evidence="4">
    <location>
        <begin position="427"/>
        <end position="564"/>
    </location>
</feature>
<dbReference type="AlphaFoldDB" id="A0A7Y0ES52"/>
<dbReference type="Proteomes" id="UP000532194">
    <property type="component" value="Unassembled WGS sequence"/>
</dbReference>
<dbReference type="EMBL" id="JAAIII010000007">
    <property type="protein sequence ID" value="NMM94993.1"/>
    <property type="molecule type" value="Genomic_DNA"/>
</dbReference>
<feature type="compositionally biased region" description="Polar residues" evidence="2">
    <location>
        <begin position="38"/>
        <end position="54"/>
    </location>
</feature>
<comment type="similarity">
    <text evidence="1">Belongs to the glycosyl hydrolase 25 family.</text>
</comment>
<dbReference type="Pfam" id="PF14200">
    <property type="entry name" value="RicinB_lectin_2"/>
    <property type="match status" value="2"/>
</dbReference>
<dbReference type="InterPro" id="IPR017853">
    <property type="entry name" value="GH"/>
</dbReference>
<dbReference type="GO" id="GO:0009253">
    <property type="term" value="P:peptidoglycan catabolic process"/>
    <property type="evidence" value="ECO:0007669"/>
    <property type="project" value="InterPro"/>
</dbReference>
<accession>A0A7Y0ES52</accession>
<reference evidence="5 6" key="1">
    <citation type="submission" date="2020-02" db="EMBL/GenBank/DDBJ databases">
        <title>Characterization of phylogenetic diversity of novel bifidobacterial species isolated in Czech ZOOs.</title>
        <authorList>
            <person name="Lugli G.A."/>
            <person name="Vera N.B."/>
            <person name="Ventura M."/>
        </authorList>
    </citation>
    <scope>NUCLEOTIDE SEQUENCE [LARGE SCALE GENOMIC DNA]</scope>
    <source>
        <strain evidence="5 6">DSM 109957</strain>
    </source>
</reference>
<dbReference type="InterPro" id="IPR035992">
    <property type="entry name" value="Ricin_B-like_lectins"/>
</dbReference>
<protein>
    <submittedName>
        <fullName evidence="5">1,4-beta-N-acetylmuramidase</fullName>
    </submittedName>
</protein>
<feature type="region of interest" description="Disordered" evidence="2">
    <location>
        <begin position="142"/>
        <end position="165"/>
    </location>
</feature>
<dbReference type="PROSITE" id="PS51904">
    <property type="entry name" value="GLYCOSYL_HYDROL_F25_2"/>
    <property type="match status" value="1"/>
</dbReference>
<dbReference type="Pfam" id="PF01183">
    <property type="entry name" value="Glyco_hydro_25"/>
    <property type="match status" value="1"/>
</dbReference>
<evidence type="ECO:0000313" key="5">
    <source>
        <dbReference type="EMBL" id="NMM94993.1"/>
    </source>
</evidence>
<dbReference type="RefSeq" id="WP_169172998.1">
    <property type="nucleotide sequence ID" value="NZ_JAAIII010000007.1"/>
</dbReference>
<dbReference type="InterPro" id="IPR000772">
    <property type="entry name" value="Ricin_B_lectin"/>
</dbReference>
<dbReference type="Gene3D" id="2.80.10.50">
    <property type="match status" value="6"/>
</dbReference>
<evidence type="ECO:0000259" key="4">
    <source>
        <dbReference type="SMART" id="SM00458"/>
    </source>
</evidence>
<dbReference type="PANTHER" id="PTHR34135">
    <property type="entry name" value="LYSOZYME"/>
    <property type="match status" value="1"/>
</dbReference>